<keyword evidence="4" id="KW-1185">Reference proteome</keyword>
<sequence>MWNKHNSNTSQQHDRAKVESYLPKVFRMIFERLRQRKSTQLCCEFIVCLSLFVLRNGFSLLQEILDQIQPKIKYVLYLFYLFFFFFAFVSVSIMVMIINNVWIPYARKIEDLLSRRVLTMGMIRMISDKAFIEQNELRNAFPRMIQLIIEIFEIKPQRQLTTEEECALRIEALEDQGFGSKFTALSYAKPQPFDITSGMEDPRKMLVAKTAEYFLFLSDFFVSFSFCLMFVFSLIDHTILDDIAPVKA</sequence>
<feature type="transmembrane region" description="Helical" evidence="1">
    <location>
        <begin position="213"/>
        <end position="235"/>
    </location>
</feature>
<reference evidence="3 4" key="1">
    <citation type="journal article" date="2013" name="Curr. Biol.">
        <title>The Genome of the Foraminiferan Reticulomyxa filosa.</title>
        <authorList>
            <person name="Glockner G."/>
            <person name="Hulsmann N."/>
            <person name="Schleicher M."/>
            <person name="Noegel A.A."/>
            <person name="Eichinger L."/>
            <person name="Gallinger C."/>
            <person name="Pawlowski J."/>
            <person name="Sierra R."/>
            <person name="Euteneuer U."/>
            <person name="Pillet L."/>
            <person name="Moustafa A."/>
            <person name="Platzer M."/>
            <person name="Groth M."/>
            <person name="Szafranski K."/>
            <person name="Schliwa M."/>
        </authorList>
    </citation>
    <scope>NUCLEOTIDE SEQUENCE [LARGE SCALE GENOMIC DNA]</scope>
</reference>
<protein>
    <recommendedName>
        <fullName evidence="2">Exportin-2 C-terminal domain-containing protein</fullName>
    </recommendedName>
</protein>
<dbReference type="GO" id="GO:0031267">
    <property type="term" value="F:small GTPase binding"/>
    <property type="evidence" value="ECO:0007669"/>
    <property type="project" value="InterPro"/>
</dbReference>
<accession>X6M2Q2</accession>
<dbReference type="OrthoDB" id="3268246at2759"/>
<dbReference type="InterPro" id="IPR016024">
    <property type="entry name" value="ARM-type_fold"/>
</dbReference>
<evidence type="ECO:0000256" key="1">
    <source>
        <dbReference type="SAM" id="Phobius"/>
    </source>
</evidence>
<keyword evidence="1" id="KW-1133">Transmembrane helix</keyword>
<evidence type="ECO:0000313" key="3">
    <source>
        <dbReference type="EMBL" id="ETO08199.1"/>
    </source>
</evidence>
<dbReference type="SUPFAM" id="SSF48371">
    <property type="entry name" value="ARM repeat"/>
    <property type="match status" value="1"/>
</dbReference>
<feature type="domain" description="Exportin-2 C-terminal" evidence="2">
    <location>
        <begin position="90"/>
        <end position="209"/>
    </location>
</feature>
<gene>
    <name evidence="3" type="ORF">RFI_29189</name>
</gene>
<name>X6M2Q2_RETFI</name>
<dbReference type="Proteomes" id="UP000023152">
    <property type="component" value="Unassembled WGS sequence"/>
</dbReference>
<keyword evidence="1" id="KW-0812">Transmembrane</keyword>
<dbReference type="EMBL" id="ASPP01025265">
    <property type="protein sequence ID" value="ETO08199.1"/>
    <property type="molecule type" value="Genomic_DNA"/>
</dbReference>
<evidence type="ECO:0000313" key="4">
    <source>
        <dbReference type="Proteomes" id="UP000023152"/>
    </source>
</evidence>
<comment type="caution">
    <text evidence="3">The sequence shown here is derived from an EMBL/GenBank/DDBJ whole genome shotgun (WGS) entry which is preliminary data.</text>
</comment>
<organism evidence="3 4">
    <name type="scientific">Reticulomyxa filosa</name>
    <dbReference type="NCBI Taxonomy" id="46433"/>
    <lineage>
        <taxon>Eukaryota</taxon>
        <taxon>Sar</taxon>
        <taxon>Rhizaria</taxon>
        <taxon>Retaria</taxon>
        <taxon>Foraminifera</taxon>
        <taxon>Monothalamids</taxon>
        <taxon>Reticulomyxidae</taxon>
        <taxon>Reticulomyxa</taxon>
    </lineage>
</organism>
<feature type="domain" description="Exportin-2 C-terminal" evidence="2">
    <location>
        <begin position="14"/>
        <end position="78"/>
    </location>
</feature>
<dbReference type="Pfam" id="PF03378">
    <property type="entry name" value="CAS_CSE1"/>
    <property type="match status" value="2"/>
</dbReference>
<evidence type="ECO:0000259" key="2">
    <source>
        <dbReference type="Pfam" id="PF03378"/>
    </source>
</evidence>
<proteinExistence type="predicted"/>
<dbReference type="OMA" id="FVANIFQ"/>
<keyword evidence="1" id="KW-0472">Membrane</keyword>
<dbReference type="AlphaFoldDB" id="X6M2Q2"/>
<dbReference type="Gene3D" id="1.25.10.10">
    <property type="entry name" value="Leucine-rich Repeat Variant"/>
    <property type="match status" value="1"/>
</dbReference>
<dbReference type="InterPro" id="IPR005043">
    <property type="entry name" value="XPO2_C"/>
</dbReference>
<feature type="transmembrane region" description="Helical" evidence="1">
    <location>
        <begin position="74"/>
        <end position="98"/>
    </location>
</feature>
<dbReference type="InterPro" id="IPR011989">
    <property type="entry name" value="ARM-like"/>
</dbReference>
<feature type="transmembrane region" description="Helical" evidence="1">
    <location>
        <begin position="41"/>
        <end position="62"/>
    </location>
</feature>